<dbReference type="EMBL" id="ASRX01000018">
    <property type="protein sequence ID" value="EYF06176.1"/>
    <property type="molecule type" value="Genomic_DNA"/>
</dbReference>
<dbReference type="Pfam" id="PF13519">
    <property type="entry name" value="VWA_2"/>
    <property type="match status" value="1"/>
</dbReference>
<dbReference type="PROSITE" id="PS50234">
    <property type="entry name" value="VWFA"/>
    <property type="match status" value="1"/>
</dbReference>
<dbReference type="AlphaFoldDB" id="A0A017TC45"/>
<feature type="chain" id="PRO_5001500441" description="VWFA domain-containing protein" evidence="3">
    <location>
        <begin position="20"/>
        <end position="599"/>
    </location>
</feature>
<dbReference type="RefSeq" id="WP_044240806.1">
    <property type="nucleotide sequence ID" value="NZ_ASRX01000018.1"/>
</dbReference>
<feature type="compositionally biased region" description="Low complexity" evidence="1">
    <location>
        <begin position="279"/>
        <end position="293"/>
    </location>
</feature>
<evidence type="ECO:0000256" key="3">
    <source>
        <dbReference type="SAM" id="SignalP"/>
    </source>
</evidence>
<feature type="domain" description="VWFA" evidence="4">
    <location>
        <begin position="36"/>
        <end position="233"/>
    </location>
</feature>
<dbReference type="OrthoDB" id="5479248at2"/>
<keyword evidence="2" id="KW-1133">Transmembrane helix</keyword>
<evidence type="ECO:0000259" key="4">
    <source>
        <dbReference type="PROSITE" id="PS50234"/>
    </source>
</evidence>
<keyword evidence="2" id="KW-0812">Transmembrane</keyword>
<dbReference type="Gene3D" id="3.40.50.410">
    <property type="entry name" value="von Willebrand factor, type A domain"/>
    <property type="match status" value="1"/>
</dbReference>
<evidence type="ECO:0000313" key="5">
    <source>
        <dbReference type="EMBL" id="EYF06176.1"/>
    </source>
</evidence>
<keyword evidence="2" id="KW-0472">Membrane</keyword>
<evidence type="ECO:0000313" key="6">
    <source>
        <dbReference type="Proteomes" id="UP000019678"/>
    </source>
</evidence>
<dbReference type="CDD" id="cd00198">
    <property type="entry name" value="vWFA"/>
    <property type="match status" value="1"/>
</dbReference>
<gene>
    <name evidence="5" type="ORF">CAP_2366</name>
</gene>
<dbReference type="SUPFAM" id="SSF53300">
    <property type="entry name" value="vWA-like"/>
    <property type="match status" value="1"/>
</dbReference>
<accession>A0A017TC45</accession>
<name>A0A017TC45_9BACT</name>
<dbReference type="InterPro" id="IPR036465">
    <property type="entry name" value="vWFA_dom_sf"/>
</dbReference>
<evidence type="ECO:0000256" key="2">
    <source>
        <dbReference type="SAM" id="Phobius"/>
    </source>
</evidence>
<feature type="transmembrane region" description="Helical" evidence="2">
    <location>
        <begin position="563"/>
        <end position="583"/>
    </location>
</feature>
<reference evidence="5 6" key="1">
    <citation type="submission" date="2013-05" db="EMBL/GenBank/DDBJ databases">
        <title>Genome assembly of Chondromyces apiculatus DSM 436.</title>
        <authorList>
            <person name="Sharma G."/>
            <person name="Khatri I."/>
            <person name="Kaur C."/>
            <person name="Mayilraj S."/>
            <person name="Subramanian S."/>
        </authorList>
    </citation>
    <scope>NUCLEOTIDE SEQUENCE [LARGE SCALE GENOMIC DNA]</scope>
    <source>
        <strain evidence="5 6">DSM 436</strain>
    </source>
</reference>
<feature type="signal peptide" evidence="3">
    <location>
        <begin position="1"/>
        <end position="19"/>
    </location>
</feature>
<feature type="region of interest" description="Disordered" evidence="1">
    <location>
        <begin position="279"/>
        <end position="298"/>
    </location>
</feature>
<keyword evidence="6" id="KW-1185">Reference proteome</keyword>
<evidence type="ECO:0000256" key="1">
    <source>
        <dbReference type="SAM" id="MobiDB-lite"/>
    </source>
</evidence>
<dbReference type="Proteomes" id="UP000019678">
    <property type="component" value="Unassembled WGS sequence"/>
</dbReference>
<dbReference type="InterPro" id="IPR002035">
    <property type="entry name" value="VWF_A"/>
</dbReference>
<organism evidence="5 6">
    <name type="scientific">Chondromyces apiculatus DSM 436</name>
    <dbReference type="NCBI Taxonomy" id="1192034"/>
    <lineage>
        <taxon>Bacteria</taxon>
        <taxon>Pseudomonadati</taxon>
        <taxon>Myxococcota</taxon>
        <taxon>Polyangia</taxon>
        <taxon>Polyangiales</taxon>
        <taxon>Polyangiaceae</taxon>
        <taxon>Chondromyces</taxon>
    </lineage>
</organism>
<protein>
    <recommendedName>
        <fullName evidence="4">VWFA domain-containing protein</fullName>
    </recommendedName>
</protein>
<keyword evidence="3" id="KW-0732">Signal</keyword>
<dbReference type="STRING" id="1192034.CAP_2366"/>
<sequence>MARGACALALVLTAPPLLASPAQALPALPALPVMERTVLVLEASSSLRATDPREMRKAAAELYVDLARDGDAIAIVGFDSASSSVSQGFITIRAPADRAALKQAIRTLGTEGLWSDLSAGLAEARRLFQQAPAVPGASPRESILLFTDGGCDPDPRGPVGEAARLARAHRVDAFCHARIITDLAPTLRSTPLYAFGLSRSAPRAFIEDLARRSGGVGVVTADPADLPRLVAAVWARLRGTTLLKGVSPGQVGLEVHPGARSLDVALMGPTRAGARLLDPSGAPVPGAPGAEATPEQRPSTDAAYRLITLQRPAPGTYTLRGGAGAHYLALEDLDLWLSFVDAPETTEIGKEVDIRVRLTTPSGEMPPLAFLDRHELRFRGAQAKQACVDQLATVKPVLLRRGADGLYRARQAPSALGELCFQAAFHPGKEGVLTRLSQPLVVRAVTPLKLAAAPVQFAPAAPGVGAQGTLSLDGSELGQPFDLALTVEGQAGLTLEPSTLHLDPSGPRTFQITLTAASEVATGPLTFTVRLRPVKPAGHEDRAIGIDAQATLLPVTFWERYHLWVKVGAGVIAAALFFLAVLLRLRRSRSASRPPPPRP</sequence>
<comment type="caution">
    <text evidence="5">The sequence shown here is derived from an EMBL/GenBank/DDBJ whole genome shotgun (WGS) entry which is preliminary data.</text>
</comment>
<proteinExistence type="predicted"/>